<keyword evidence="1" id="KW-1208">Phospholipid metabolism</keyword>
<comment type="catalytic activity">
    <reaction evidence="1">
        <text>a 1,2-diacyl-sn-glycero-3-phospho-(1'-sn-glycero-3'-phosphate) + H2O = a 1,2-diacyl-sn-glycero-3-phospho-(1'-sn-glycerol) + phosphate</text>
        <dbReference type="Rhea" id="RHEA:33751"/>
        <dbReference type="ChEBI" id="CHEBI:15377"/>
        <dbReference type="ChEBI" id="CHEBI:43474"/>
        <dbReference type="ChEBI" id="CHEBI:60110"/>
        <dbReference type="ChEBI" id="CHEBI:64716"/>
        <dbReference type="EC" id="3.1.3.27"/>
    </reaction>
</comment>
<evidence type="ECO:0000256" key="2">
    <source>
        <dbReference type="SAM" id="Phobius"/>
    </source>
</evidence>
<dbReference type="InterPro" id="IPR036681">
    <property type="entry name" value="PgpA-like_sf"/>
</dbReference>
<accession>A0ABV9KGV1</accession>
<reference evidence="5" key="1">
    <citation type="journal article" date="2019" name="Int. J. Syst. Evol. Microbiol.">
        <title>The Global Catalogue of Microorganisms (GCM) 10K type strain sequencing project: providing services to taxonomists for standard genome sequencing and annotation.</title>
        <authorList>
            <consortium name="The Broad Institute Genomics Platform"/>
            <consortium name="The Broad Institute Genome Sequencing Center for Infectious Disease"/>
            <person name="Wu L."/>
            <person name="Ma J."/>
        </authorList>
    </citation>
    <scope>NUCLEOTIDE SEQUENCE [LARGE SCALE GENOMIC DNA]</scope>
    <source>
        <strain evidence="5">CGMCC 4.7283</strain>
    </source>
</reference>
<dbReference type="InterPro" id="IPR026037">
    <property type="entry name" value="PgpA"/>
</dbReference>
<feature type="transmembrane region" description="Helical" evidence="2">
    <location>
        <begin position="101"/>
        <end position="118"/>
    </location>
</feature>
<dbReference type="RefSeq" id="WP_380717215.1">
    <property type="nucleotide sequence ID" value="NZ_JBHSGI010000005.1"/>
</dbReference>
<keyword evidence="1" id="KW-0443">Lipid metabolism</keyword>
<gene>
    <name evidence="4" type="ORF">ACFO5X_09840</name>
</gene>
<comment type="caution">
    <text evidence="4">The sequence shown here is derived from an EMBL/GenBank/DDBJ whole genome shotgun (WGS) entry which is preliminary data.</text>
</comment>
<dbReference type="PANTHER" id="PTHR36305:SF1">
    <property type="entry name" value="PHOSPHATIDYLGLYCEROPHOSPHATASE A"/>
    <property type="match status" value="1"/>
</dbReference>
<feature type="transmembrane region" description="Helical" evidence="2">
    <location>
        <begin position="43"/>
        <end position="63"/>
    </location>
</feature>
<keyword evidence="1 2" id="KW-0472">Membrane</keyword>
<dbReference type="Pfam" id="PF04608">
    <property type="entry name" value="PgpA"/>
    <property type="match status" value="1"/>
</dbReference>
<keyword evidence="1" id="KW-0460">Magnesium</keyword>
<comment type="pathway">
    <text evidence="1">Phospholipid metabolism; phosphatidylglycerol biosynthesis; phosphatidylglycerol from CDP-diacylglycerol: step 2/2.</text>
</comment>
<organism evidence="4 5">
    <name type="scientific">Seohaeicola nanhaiensis</name>
    <dbReference type="NCBI Taxonomy" id="1387282"/>
    <lineage>
        <taxon>Bacteria</taxon>
        <taxon>Pseudomonadati</taxon>
        <taxon>Pseudomonadota</taxon>
        <taxon>Alphaproteobacteria</taxon>
        <taxon>Rhodobacterales</taxon>
        <taxon>Roseobacteraceae</taxon>
        <taxon>Seohaeicola</taxon>
    </lineage>
</organism>
<dbReference type="SUPFAM" id="SSF101307">
    <property type="entry name" value="YutG-like"/>
    <property type="match status" value="1"/>
</dbReference>
<proteinExistence type="predicted"/>
<comment type="cofactor">
    <cofactor evidence="1">
        <name>Mg(2+)</name>
        <dbReference type="ChEBI" id="CHEBI:18420"/>
    </cofactor>
</comment>
<dbReference type="CDD" id="cd06971">
    <property type="entry name" value="PgpA"/>
    <property type="match status" value="1"/>
</dbReference>
<dbReference type="Proteomes" id="UP001595973">
    <property type="component" value="Unassembled WGS sequence"/>
</dbReference>
<keyword evidence="1 2" id="KW-0812">Transmembrane</keyword>
<comment type="function">
    <text evidence="1">Lipid phosphatase which dephosphorylates phosphatidylglycerophosphate (PGP) to phosphatidylglycerol (PG).</text>
</comment>
<dbReference type="EC" id="3.1.3.27" evidence="1"/>
<name>A0ABV9KGV1_9RHOB</name>
<evidence type="ECO:0000313" key="4">
    <source>
        <dbReference type="EMBL" id="MFC4668856.1"/>
    </source>
</evidence>
<keyword evidence="1" id="KW-0378">Hydrolase</keyword>
<sequence length="166" mass="17452">MNGLAQAIATVFGIGYLRPAPGTWGALAALPLVWALHTLGGFPALLAATAVILVLGIWATAVMTRGSGNHDPSEIVVDEVAGQFIALLPVSWAAWRMGLPVTTLWPGWVAAFVLFRLFDIWKPGPVGWADRRNDATGVMLDDVIAGALAAAGMMLLAGLWHGVMGR</sequence>
<keyword evidence="1" id="KW-0442">Lipid degradation</keyword>
<keyword evidence="1" id="KW-0479">Metal-binding</keyword>
<comment type="subcellular location">
    <subcellularLocation>
        <location evidence="1">Cell inner membrane</location>
        <topology evidence="1">Multi-pass membrane protein</topology>
    </subcellularLocation>
</comment>
<feature type="transmembrane region" description="Helical" evidence="2">
    <location>
        <begin position="139"/>
        <end position="160"/>
    </location>
</feature>
<evidence type="ECO:0000256" key="1">
    <source>
        <dbReference type="PIRNR" id="PIRNR006162"/>
    </source>
</evidence>
<dbReference type="InterPro" id="IPR007686">
    <property type="entry name" value="YutG/PgpA"/>
</dbReference>
<keyword evidence="5" id="KW-1185">Reference proteome</keyword>
<evidence type="ECO:0000259" key="3">
    <source>
        <dbReference type="Pfam" id="PF04608"/>
    </source>
</evidence>
<dbReference type="PANTHER" id="PTHR36305">
    <property type="entry name" value="PHOSPHATIDYLGLYCEROPHOSPHATASE A"/>
    <property type="match status" value="1"/>
</dbReference>
<dbReference type="EMBL" id="JBHSGI010000005">
    <property type="protein sequence ID" value="MFC4668856.1"/>
    <property type="molecule type" value="Genomic_DNA"/>
</dbReference>
<keyword evidence="1" id="KW-1003">Cell membrane</keyword>
<dbReference type="PIRSF" id="PIRSF006162">
    <property type="entry name" value="PgpA"/>
    <property type="match status" value="1"/>
</dbReference>
<feature type="domain" description="YutG/PgpA" evidence="3">
    <location>
        <begin position="8"/>
        <end position="156"/>
    </location>
</feature>
<protein>
    <recommendedName>
        <fullName evidence="1">Phosphatidylglycerophosphatase A</fullName>
        <ecNumber evidence="1">3.1.3.27</ecNumber>
    </recommendedName>
    <alternativeName>
        <fullName evidence="1">Phosphatidylglycerolphosphate phosphatase A</fullName>
    </alternativeName>
</protein>
<evidence type="ECO:0000313" key="5">
    <source>
        <dbReference type="Proteomes" id="UP001595973"/>
    </source>
</evidence>
<keyword evidence="1" id="KW-0997">Cell inner membrane</keyword>
<keyword evidence="2" id="KW-1133">Transmembrane helix</keyword>
<keyword evidence="1" id="KW-0595">Phospholipid degradation</keyword>